<sequence>MDPIRIAIVGMGKIARDQHVPAIRGNSAFSLAATVSPHDAGLDGVPHLASLDALLHDGPAVDAIALCTPPQVRYDLAAQALGRGIHMFLEKPPGATLAEVGALQAQADKVGVSLFAAWHSRFAAGVAPARAWLAERKIQSVSIVWREDVRVWHPGQAWIWQPGGLGVFDPGINALSIATHILPRPFFLKDATLILPDNRAAPIAADLHFRDTGGAPIHMDLDWRQTGPQSWDIAVETDAGTLKLSQGGAVLHLPGSTDHGEDVEYPGLYSRFAALIRGGLSDVDTDPLRLVADAFLRGRRETTDAFHD</sequence>
<gene>
    <name evidence="2" type="ORF">CJD35_07410</name>
</gene>
<dbReference type="GO" id="GO:0000166">
    <property type="term" value="F:nucleotide binding"/>
    <property type="evidence" value="ECO:0007669"/>
    <property type="project" value="InterPro"/>
</dbReference>
<dbReference type="RefSeq" id="WP_017183802.1">
    <property type="nucleotide sequence ID" value="NZ_CP022745.1"/>
</dbReference>
<evidence type="ECO:0000313" key="3">
    <source>
        <dbReference type="Proteomes" id="UP000217141"/>
    </source>
</evidence>
<accession>A0A249MSF3</accession>
<organism evidence="2 3">
    <name type="scientific">Sphingobium xenophagum</name>
    <dbReference type="NCBI Taxonomy" id="121428"/>
    <lineage>
        <taxon>Bacteria</taxon>
        <taxon>Pseudomonadati</taxon>
        <taxon>Pseudomonadota</taxon>
        <taxon>Alphaproteobacteria</taxon>
        <taxon>Sphingomonadales</taxon>
        <taxon>Sphingomonadaceae</taxon>
        <taxon>Sphingobium</taxon>
    </lineage>
</organism>
<dbReference type="SUPFAM" id="SSF51735">
    <property type="entry name" value="NAD(P)-binding Rossmann-fold domains"/>
    <property type="match status" value="1"/>
</dbReference>
<dbReference type="InterPro" id="IPR050463">
    <property type="entry name" value="Gfo/Idh/MocA_oxidrdct_glycsds"/>
</dbReference>
<protein>
    <submittedName>
        <fullName evidence="2">Gfo/Idh/MocA family oxidoreductase</fullName>
    </submittedName>
</protein>
<dbReference type="KEGG" id="shyd:CJD35_07410"/>
<dbReference type="Pfam" id="PF01408">
    <property type="entry name" value="GFO_IDH_MocA"/>
    <property type="match status" value="1"/>
</dbReference>
<dbReference type="Proteomes" id="UP000217141">
    <property type="component" value="Chromosome I"/>
</dbReference>
<dbReference type="EMBL" id="CP022745">
    <property type="protein sequence ID" value="ASY44290.1"/>
    <property type="molecule type" value="Genomic_DNA"/>
</dbReference>
<dbReference type="AlphaFoldDB" id="A0A249MSF3"/>
<dbReference type="Gene3D" id="3.40.50.720">
    <property type="entry name" value="NAD(P)-binding Rossmann-like Domain"/>
    <property type="match status" value="1"/>
</dbReference>
<evidence type="ECO:0000313" key="2">
    <source>
        <dbReference type="EMBL" id="ASY44290.1"/>
    </source>
</evidence>
<dbReference type="InterPro" id="IPR036291">
    <property type="entry name" value="NAD(P)-bd_dom_sf"/>
</dbReference>
<reference evidence="2 3" key="1">
    <citation type="submission" date="2017-08" db="EMBL/GenBank/DDBJ databases">
        <title>Whole Genome Sequence of Sphingobium hydrophobicum C1: Insights into Adaption to the Electronic-waste Contaminated Sediment.</title>
        <authorList>
            <person name="Song D."/>
            <person name="Chen X."/>
            <person name="Xu M."/>
        </authorList>
    </citation>
    <scope>NUCLEOTIDE SEQUENCE [LARGE SCALE GENOMIC DNA]</scope>
    <source>
        <strain evidence="2 3">C1</strain>
    </source>
</reference>
<evidence type="ECO:0000259" key="1">
    <source>
        <dbReference type="Pfam" id="PF01408"/>
    </source>
</evidence>
<dbReference type="Gene3D" id="3.30.360.10">
    <property type="entry name" value="Dihydrodipicolinate Reductase, domain 2"/>
    <property type="match status" value="1"/>
</dbReference>
<feature type="domain" description="Gfo/Idh/MocA-like oxidoreductase N-terminal" evidence="1">
    <location>
        <begin position="4"/>
        <end position="115"/>
    </location>
</feature>
<proteinExistence type="predicted"/>
<name>A0A249MSF3_SPHXE</name>
<dbReference type="InterPro" id="IPR000683">
    <property type="entry name" value="Gfo/Idh/MocA-like_OxRdtase_N"/>
</dbReference>
<dbReference type="PANTHER" id="PTHR43818">
    <property type="entry name" value="BCDNA.GH03377"/>
    <property type="match status" value="1"/>
</dbReference>
<dbReference type="PANTHER" id="PTHR43818:SF7">
    <property type="entry name" value="DEHYDROGENASE"/>
    <property type="match status" value="1"/>
</dbReference>